<evidence type="ECO:0000256" key="2">
    <source>
        <dbReference type="ARBA" id="ARBA00022630"/>
    </source>
</evidence>
<evidence type="ECO:0000256" key="3">
    <source>
        <dbReference type="ARBA" id="ARBA00022714"/>
    </source>
</evidence>
<comment type="caution">
    <text evidence="11">The sequence shown here is derived from an EMBL/GenBank/DDBJ whole genome shotgun (WGS) entry which is preliminary data.</text>
</comment>
<dbReference type="SUPFAM" id="SSF63380">
    <property type="entry name" value="Riboflavin synthase domain-like"/>
    <property type="match status" value="1"/>
</dbReference>
<dbReference type="AlphaFoldDB" id="E5XP01"/>
<proteinExistence type="predicted"/>
<dbReference type="RefSeq" id="WP_007468813.1">
    <property type="nucleotide sequence ID" value="NZ_KI391954.1"/>
</dbReference>
<evidence type="ECO:0000259" key="9">
    <source>
        <dbReference type="PROSITE" id="PS51085"/>
    </source>
</evidence>
<dbReference type="PRINTS" id="PR00371">
    <property type="entry name" value="FPNCR"/>
</dbReference>
<dbReference type="Gene3D" id="3.40.50.80">
    <property type="entry name" value="Nucleotide-binding domain of ferredoxin-NADP reductase (FNR) module"/>
    <property type="match status" value="1"/>
</dbReference>
<dbReference type="CDD" id="cd00207">
    <property type="entry name" value="fer2"/>
    <property type="match status" value="1"/>
</dbReference>
<dbReference type="OrthoDB" id="9796486at2"/>
<reference evidence="11 12" key="1">
    <citation type="journal article" date="2011" name="Stand. Genomic Sci.">
        <title>High quality draft genome sequence of Segniliparus rugosus CDC 945(T)= (ATCC BAA-974(T)).</title>
        <authorList>
            <person name="Earl A.M."/>
            <person name="Desjardins C.A."/>
            <person name="Fitzgerald M.G."/>
            <person name="Arachchi H.M."/>
            <person name="Zeng Q."/>
            <person name="Mehta T."/>
            <person name="Griggs A."/>
            <person name="Birren B.W."/>
            <person name="Toney N.C."/>
            <person name="Carr J."/>
            <person name="Posey J."/>
            <person name="Butler W.R."/>
        </authorList>
    </citation>
    <scope>NUCLEOTIDE SEQUENCE [LARGE SCALE GENOMIC DNA]</scope>
    <source>
        <strain evidence="12">ATCC BAA-974 / DSM 45345 / CCUG 50838 / CIP 108380 / JCM 13579 / CDC 945</strain>
    </source>
</reference>
<dbReference type="InterPro" id="IPR017927">
    <property type="entry name" value="FAD-bd_FR_type"/>
</dbReference>
<evidence type="ECO:0000259" key="10">
    <source>
        <dbReference type="PROSITE" id="PS51384"/>
    </source>
</evidence>
<keyword evidence="2" id="KW-0285">Flavoprotein</keyword>
<sequence length="346" mass="37679">MNSHTHELTVFEVVRETADAVSLVFDIPSEIADKFAYSPGQFLTLKVPSEQTGSVARCYSLSSSPHRDKRLSVTVKRTVDGYASNWICDNAKPGAKITVLEPSGTFVPKTLDHDVLLFAGGSGVTPILSIVTSVLVAGTGKVAVVYANRDKDSVIFAQRLQQLSDEFSDRLTVLHWLESESGLPTPEGIAELARPYQDRDLYLCGPAGYSAAVREALAVLGVAPGALRHEEYISLQNNPFDEAPIVIPEPQELGDTAVVEVEFKGETFELSWPKETPLLDVLLAKGIDAPYVCRESACGTCVCTVKEGEVEMRMNESLIDEELEAGIILACQARPLTHRVRVAFDQ</sequence>
<keyword evidence="4" id="KW-0479">Metal-binding</keyword>
<dbReference type="GO" id="GO:0046872">
    <property type="term" value="F:metal ion binding"/>
    <property type="evidence" value="ECO:0007669"/>
    <property type="project" value="UniProtKB-KW"/>
</dbReference>
<dbReference type="PANTHER" id="PTHR47354">
    <property type="entry name" value="NADH OXIDOREDUCTASE HCR"/>
    <property type="match status" value="1"/>
</dbReference>
<keyword evidence="7" id="KW-0408">Iron</keyword>
<dbReference type="InterPro" id="IPR008333">
    <property type="entry name" value="Cbr1-like_FAD-bd_dom"/>
</dbReference>
<accession>E5XP01</accession>
<dbReference type="InterPro" id="IPR017938">
    <property type="entry name" value="Riboflavin_synthase-like_b-brl"/>
</dbReference>
<name>E5XP01_SEGRC</name>
<dbReference type="PROSITE" id="PS51384">
    <property type="entry name" value="FAD_FR"/>
    <property type="match status" value="1"/>
</dbReference>
<dbReference type="InterPro" id="IPR001041">
    <property type="entry name" value="2Fe-2S_ferredoxin-type"/>
</dbReference>
<dbReference type="InterPro" id="IPR036010">
    <property type="entry name" value="2Fe-2S_ferredoxin-like_sf"/>
</dbReference>
<feature type="domain" description="FAD-binding FR-type" evidence="10">
    <location>
        <begin position="3"/>
        <end position="109"/>
    </location>
</feature>
<feature type="domain" description="2Fe-2S ferredoxin-type" evidence="9">
    <location>
        <begin position="257"/>
        <end position="346"/>
    </location>
</feature>
<dbReference type="GO" id="GO:0050660">
    <property type="term" value="F:flavin adenine dinucleotide binding"/>
    <property type="evidence" value="ECO:0007669"/>
    <property type="project" value="TreeGrafter"/>
</dbReference>
<dbReference type="Gene3D" id="3.10.20.30">
    <property type="match status" value="1"/>
</dbReference>
<dbReference type="Pfam" id="PF00970">
    <property type="entry name" value="FAD_binding_6"/>
    <property type="match status" value="1"/>
</dbReference>
<keyword evidence="8" id="KW-0411">Iron-sulfur</keyword>
<dbReference type="PROSITE" id="PS51085">
    <property type="entry name" value="2FE2S_FER_2"/>
    <property type="match status" value="1"/>
</dbReference>
<dbReference type="InterPro" id="IPR001709">
    <property type="entry name" value="Flavoprot_Pyr_Nucl_cyt_Rdtase"/>
</dbReference>
<dbReference type="GO" id="GO:0016491">
    <property type="term" value="F:oxidoreductase activity"/>
    <property type="evidence" value="ECO:0007669"/>
    <property type="project" value="UniProtKB-KW"/>
</dbReference>
<dbReference type="GO" id="GO:0051537">
    <property type="term" value="F:2 iron, 2 sulfur cluster binding"/>
    <property type="evidence" value="ECO:0007669"/>
    <property type="project" value="UniProtKB-KW"/>
</dbReference>
<dbReference type="SUPFAM" id="SSF52343">
    <property type="entry name" value="Ferredoxin reductase-like, C-terminal NADP-linked domain"/>
    <property type="match status" value="1"/>
</dbReference>
<evidence type="ECO:0000256" key="5">
    <source>
        <dbReference type="ARBA" id="ARBA00022827"/>
    </source>
</evidence>
<dbReference type="EMBL" id="ACZI02000003">
    <property type="protein sequence ID" value="EFV13893.1"/>
    <property type="molecule type" value="Genomic_DNA"/>
</dbReference>
<dbReference type="InterPro" id="IPR012675">
    <property type="entry name" value="Beta-grasp_dom_sf"/>
</dbReference>
<protein>
    <submittedName>
        <fullName evidence="11">Uncharacterized protein</fullName>
    </submittedName>
</protein>
<dbReference type="PANTHER" id="PTHR47354:SF8">
    <property type="entry name" value="1,2-PHENYLACETYL-COA EPOXIDASE, SUBUNIT E"/>
    <property type="match status" value="1"/>
</dbReference>
<keyword evidence="12" id="KW-1185">Reference proteome</keyword>
<gene>
    <name evidence="11" type="ORF">HMPREF9336_01222</name>
</gene>
<dbReference type="Pfam" id="PF00175">
    <property type="entry name" value="NAD_binding_1"/>
    <property type="match status" value="1"/>
</dbReference>
<dbReference type="eggNOG" id="COG1018">
    <property type="taxonomic scope" value="Bacteria"/>
</dbReference>
<dbReference type="InterPro" id="IPR001433">
    <property type="entry name" value="OxRdtase_FAD/NAD-bd"/>
</dbReference>
<evidence type="ECO:0000256" key="6">
    <source>
        <dbReference type="ARBA" id="ARBA00023002"/>
    </source>
</evidence>
<evidence type="ECO:0000256" key="1">
    <source>
        <dbReference type="ARBA" id="ARBA00001974"/>
    </source>
</evidence>
<evidence type="ECO:0000313" key="11">
    <source>
        <dbReference type="EMBL" id="EFV13893.1"/>
    </source>
</evidence>
<keyword evidence="6" id="KW-0560">Oxidoreductase</keyword>
<keyword evidence="5" id="KW-0274">FAD</keyword>
<dbReference type="HOGENOM" id="CLU_003827_14_1_11"/>
<evidence type="ECO:0000256" key="8">
    <source>
        <dbReference type="ARBA" id="ARBA00023014"/>
    </source>
</evidence>
<organism evidence="11 12">
    <name type="scientific">Segniliparus rugosus (strain ATCC BAA-974 / DSM 45345 / CCUG 50838 / CIP 108380 / JCM 13579 / CDC 945)</name>
    <dbReference type="NCBI Taxonomy" id="679197"/>
    <lineage>
        <taxon>Bacteria</taxon>
        <taxon>Bacillati</taxon>
        <taxon>Actinomycetota</taxon>
        <taxon>Actinomycetes</taxon>
        <taxon>Mycobacteriales</taxon>
        <taxon>Segniliparaceae</taxon>
        <taxon>Segniliparus</taxon>
    </lineage>
</organism>
<dbReference type="Proteomes" id="UP000004816">
    <property type="component" value="Unassembled WGS sequence"/>
</dbReference>
<dbReference type="Pfam" id="PF00111">
    <property type="entry name" value="Fer2"/>
    <property type="match status" value="1"/>
</dbReference>
<dbReference type="InterPro" id="IPR050415">
    <property type="entry name" value="MRET"/>
</dbReference>
<dbReference type="SUPFAM" id="SSF54292">
    <property type="entry name" value="2Fe-2S ferredoxin-like"/>
    <property type="match status" value="1"/>
</dbReference>
<comment type="cofactor">
    <cofactor evidence="1">
        <name>FAD</name>
        <dbReference type="ChEBI" id="CHEBI:57692"/>
    </cofactor>
</comment>
<dbReference type="STRING" id="679197.HMPREF9336_01222"/>
<dbReference type="PRINTS" id="PR00409">
    <property type="entry name" value="PHDIOXRDTASE"/>
</dbReference>
<dbReference type="Gene3D" id="2.40.30.10">
    <property type="entry name" value="Translation factors"/>
    <property type="match status" value="1"/>
</dbReference>
<evidence type="ECO:0000256" key="7">
    <source>
        <dbReference type="ARBA" id="ARBA00023004"/>
    </source>
</evidence>
<evidence type="ECO:0000256" key="4">
    <source>
        <dbReference type="ARBA" id="ARBA00022723"/>
    </source>
</evidence>
<dbReference type="CDD" id="cd06214">
    <property type="entry name" value="PA_degradation_oxidoreductase_like"/>
    <property type="match status" value="1"/>
</dbReference>
<evidence type="ECO:0000313" key="12">
    <source>
        <dbReference type="Proteomes" id="UP000004816"/>
    </source>
</evidence>
<dbReference type="InterPro" id="IPR039261">
    <property type="entry name" value="FNR_nucleotide-bd"/>
</dbReference>
<keyword evidence="3" id="KW-0001">2Fe-2S</keyword>